<dbReference type="EMBL" id="JAIWYP010000015">
    <property type="protein sequence ID" value="KAH3704261.1"/>
    <property type="molecule type" value="Genomic_DNA"/>
</dbReference>
<dbReference type="Proteomes" id="UP000828390">
    <property type="component" value="Unassembled WGS sequence"/>
</dbReference>
<keyword evidence="2" id="KW-1185">Reference proteome</keyword>
<accession>A0A9D3YTJ6</accession>
<reference evidence="1" key="2">
    <citation type="submission" date="2020-11" db="EMBL/GenBank/DDBJ databases">
        <authorList>
            <person name="McCartney M.A."/>
            <person name="Auch B."/>
            <person name="Kono T."/>
            <person name="Mallez S."/>
            <person name="Becker A."/>
            <person name="Gohl D.M."/>
            <person name="Silverstein K.A.T."/>
            <person name="Koren S."/>
            <person name="Bechman K.B."/>
            <person name="Herman A."/>
            <person name="Abrahante J.E."/>
            <person name="Garbe J."/>
        </authorList>
    </citation>
    <scope>NUCLEOTIDE SEQUENCE</scope>
    <source>
        <strain evidence="1">Duluth1</strain>
        <tissue evidence="1">Whole animal</tissue>
    </source>
</reference>
<gene>
    <name evidence="1" type="ORF">DPMN_079317</name>
</gene>
<protein>
    <submittedName>
        <fullName evidence="1">Uncharacterized protein</fullName>
    </submittedName>
</protein>
<sequence length="210" mass="24073">MDNDDTQVIISSHWETGTDIENTSGIRVDHSNVPTFDLTQVPSPGFIKPRREHIEAKDLGLYHPLLDVPTRRKPSDATDAEIIIFLQKAYFAHESIQTRLDKRLTDTVTRRSINPNTRTVSLLEIERLVETLRHVMPEDLLEEFATARAFRESLQCVVMLQNPQMTSENLALINVIIESVIRRRLETWTGKRSRFQAWGGKRKRGVSEGA</sequence>
<comment type="caution">
    <text evidence="1">The sequence shown here is derived from an EMBL/GenBank/DDBJ whole genome shotgun (WGS) entry which is preliminary data.</text>
</comment>
<organism evidence="1 2">
    <name type="scientific">Dreissena polymorpha</name>
    <name type="common">Zebra mussel</name>
    <name type="synonym">Mytilus polymorpha</name>
    <dbReference type="NCBI Taxonomy" id="45954"/>
    <lineage>
        <taxon>Eukaryota</taxon>
        <taxon>Metazoa</taxon>
        <taxon>Spiralia</taxon>
        <taxon>Lophotrochozoa</taxon>
        <taxon>Mollusca</taxon>
        <taxon>Bivalvia</taxon>
        <taxon>Autobranchia</taxon>
        <taxon>Heteroconchia</taxon>
        <taxon>Euheterodonta</taxon>
        <taxon>Imparidentia</taxon>
        <taxon>Neoheterodontei</taxon>
        <taxon>Myida</taxon>
        <taxon>Dreissenoidea</taxon>
        <taxon>Dreissenidae</taxon>
        <taxon>Dreissena</taxon>
    </lineage>
</organism>
<dbReference type="AlphaFoldDB" id="A0A9D3YTJ6"/>
<evidence type="ECO:0000313" key="1">
    <source>
        <dbReference type="EMBL" id="KAH3704261.1"/>
    </source>
</evidence>
<evidence type="ECO:0000313" key="2">
    <source>
        <dbReference type="Proteomes" id="UP000828390"/>
    </source>
</evidence>
<name>A0A9D3YTJ6_DREPO</name>
<proteinExistence type="predicted"/>
<reference evidence="1" key="1">
    <citation type="journal article" date="2019" name="bioRxiv">
        <title>The Genome of the Zebra Mussel, Dreissena polymorpha: A Resource for Invasive Species Research.</title>
        <authorList>
            <person name="McCartney M.A."/>
            <person name="Auch B."/>
            <person name="Kono T."/>
            <person name="Mallez S."/>
            <person name="Zhang Y."/>
            <person name="Obille A."/>
            <person name="Becker A."/>
            <person name="Abrahante J.E."/>
            <person name="Garbe J."/>
            <person name="Badalamenti J.P."/>
            <person name="Herman A."/>
            <person name="Mangelson H."/>
            <person name="Liachko I."/>
            <person name="Sullivan S."/>
            <person name="Sone E.D."/>
            <person name="Koren S."/>
            <person name="Silverstein K.A.T."/>
            <person name="Beckman K.B."/>
            <person name="Gohl D.M."/>
        </authorList>
    </citation>
    <scope>NUCLEOTIDE SEQUENCE</scope>
    <source>
        <strain evidence="1">Duluth1</strain>
        <tissue evidence="1">Whole animal</tissue>
    </source>
</reference>